<feature type="compositionally biased region" description="Basic and acidic residues" evidence="5">
    <location>
        <begin position="362"/>
        <end position="380"/>
    </location>
</feature>
<evidence type="ECO:0000256" key="3">
    <source>
        <dbReference type="ARBA" id="ARBA00023163"/>
    </source>
</evidence>
<proteinExistence type="predicted"/>
<feature type="compositionally biased region" description="Polar residues" evidence="5">
    <location>
        <begin position="323"/>
        <end position="337"/>
    </location>
</feature>
<evidence type="ECO:0000256" key="1">
    <source>
        <dbReference type="ARBA" id="ARBA00023015"/>
    </source>
</evidence>
<dbReference type="PANTHER" id="PTHR15284:SF0">
    <property type="entry name" value="GH23983P"/>
    <property type="match status" value="1"/>
</dbReference>
<evidence type="ECO:0000313" key="7">
    <source>
        <dbReference type="EMBL" id="UYV63727.1"/>
    </source>
</evidence>
<feature type="domain" description="BZIP" evidence="6">
    <location>
        <begin position="88"/>
        <end position="139"/>
    </location>
</feature>
<protein>
    <submittedName>
        <fullName evidence="7">NFIL3</fullName>
    </submittedName>
</protein>
<evidence type="ECO:0000313" key="9">
    <source>
        <dbReference type="Proteomes" id="UP001235939"/>
    </source>
</evidence>
<dbReference type="PROSITE" id="PS50217">
    <property type="entry name" value="BZIP"/>
    <property type="match status" value="1"/>
</dbReference>
<keyword evidence="2" id="KW-0238">DNA-binding</keyword>
<dbReference type="EMBL" id="CP092864">
    <property type="protein sequence ID" value="UYV63729.1"/>
    <property type="molecule type" value="Genomic_DNA"/>
</dbReference>
<feature type="region of interest" description="Disordered" evidence="5">
    <location>
        <begin position="277"/>
        <end position="337"/>
    </location>
</feature>
<dbReference type="InterPro" id="IPR047106">
    <property type="entry name" value="NFIL3-like_bZIP"/>
</dbReference>
<keyword evidence="1" id="KW-0805">Transcription regulation</keyword>
<evidence type="ECO:0000313" key="8">
    <source>
        <dbReference type="EMBL" id="UYV63729.1"/>
    </source>
</evidence>
<dbReference type="InterPro" id="IPR004827">
    <property type="entry name" value="bZIP"/>
</dbReference>
<evidence type="ECO:0000256" key="5">
    <source>
        <dbReference type="SAM" id="MobiDB-lite"/>
    </source>
</evidence>
<dbReference type="PROSITE" id="PS00036">
    <property type="entry name" value="BZIP_BASIC"/>
    <property type="match status" value="1"/>
</dbReference>
<evidence type="ECO:0000256" key="2">
    <source>
        <dbReference type="ARBA" id="ARBA00023125"/>
    </source>
</evidence>
<keyword evidence="9" id="KW-1185">Reference proteome</keyword>
<dbReference type="Pfam" id="PF07716">
    <property type="entry name" value="bZIP_2"/>
    <property type="match status" value="1"/>
</dbReference>
<organism evidence="7 9">
    <name type="scientific">Cordylochernes scorpioides</name>
    <dbReference type="NCBI Taxonomy" id="51811"/>
    <lineage>
        <taxon>Eukaryota</taxon>
        <taxon>Metazoa</taxon>
        <taxon>Ecdysozoa</taxon>
        <taxon>Arthropoda</taxon>
        <taxon>Chelicerata</taxon>
        <taxon>Arachnida</taxon>
        <taxon>Pseudoscorpiones</taxon>
        <taxon>Cheliferoidea</taxon>
        <taxon>Chernetidae</taxon>
        <taxon>Cordylochernes</taxon>
    </lineage>
</organism>
<dbReference type="PANTHER" id="PTHR15284">
    <property type="entry name" value="NUCLEAR FACTOR INTERLEUKIN-3-REGULATED PROTEIN"/>
    <property type="match status" value="1"/>
</dbReference>
<dbReference type="SMART" id="SM00338">
    <property type="entry name" value="BRLZ"/>
    <property type="match status" value="1"/>
</dbReference>
<accession>A0ABY6K590</accession>
<feature type="region of interest" description="Disordered" evidence="5">
    <location>
        <begin position="355"/>
        <end position="380"/>
    </location>
</feature>
<feature type="region of interest" description="Disordered" evidence="5">
    <location>
        <begin position="1"/>
        <end position="33"/>
    </location>
</feature>
<name>A0ABY6K590_9ARAC</name>
<dbReference type="CDD" id="cd14694">
    <property type="entry name" value="bZIP_NFIL3"/>
    <property type="match status" value="1"/>
</dbReference>
<sequence length="380" mass="41170">MMVTESESPTAPKRPRLHSEGSTPSLYPGASYVPPTALTQALKAPPSLTAWSATPFSLPVDLSSSQLKKNDLFPSRKQREFIPDSKKDESYWDRRRRNNEAAKRSREKRRLNDMVLESRVIELTKENAFLRAELSALKEMCERPGNGSDLTAGPGMMMPIVSPVASPRLPLVSPLPGLLPSRIEDAMPHIRRHPTEPYAYDPMECCILGAAAGKEDGLYINVPTSSFQTTKIHGIESPNWSASAANTPATEDVASSASKLGSFLCLPHKLRHKSHLGENAANSGSTSPADSGFSGATQDPSSSDGGDSVEGQDSPSPQDPRKSSSPPATLKSENLQLRSDLKKLAAEVATLKDAFFHSPRSGKSDHKEDLHSQAENHVQD</sequence>
<keyword evidence="4" id="KW-0539">Nucleus</keyword>
<dbReference type="InterPro" id="IPR046347">
    <property type="entry name" value="bZIP_sf"/>
</dbReference>
<reference evidence="7 9" key="1">
    <citation type="submission" date="2022-01" db="EMBL/GenBank/DDBJ databases">
        <title>A chromosomal length assembly of Cordylochernes scorpioides.</title>
        <authorList>
            <person name="Zeh D."/>
            <person name="Zeh J."/>
        </authorList>
    </citation>
    <scope>NUCLEOTIDE SEQUENCE [LARGE SCALE GENOMIC DNA]</scope>
    <source>
        <strain evidence="7">IN4F17</strain>
        <tissue evidence="7">Whole Body</tissue>
    </source>
</reference>
<feature type="compositionally biased region" description="Polar residues" evidence="5">
    <location>
        <begin position="280"/>
        <end position="316"/>
    </location>
</feature>
<dbReference type="InterPro" id="IPR047229">
    <property type="entry name" value="NFIL3-like"/>
</dbReference>
<dbReference type="SUPFAM" id="SSF57959">
    <property type="entry name" value="Leucine zipper domain"/>
    <property type="match status" value="1"/>
</dbReference>
<evidence type="ECO:0000256" key="4">
    <source>
        <dbReference type="ARBA" id="ARBA00023242"/>
    </source>
</evidence>
<evidence type="ECO:0000259" key="6">
    <source>
        <dbReference type="PROSITE" id="PS50217"/>
    </source>
</evidence>
<gene>
    <name evidence="7" type="ORF">LAZ67_2005446</name>
    <name evidence="8" type="ORF">LAZ67_2005448</name>
</gene>
<dbReference type="Gene3D" id="1.20.5.170">
    <property type="match status" value="1"/>
</dbReference>
<dbReference type="EMBL" id="CP092864">
    <property type="protein sequence ID" value="UYV63727.1"/>
    <property type="molecule type" value="Genomic_DNA"/>
</dbReference>
<dbReference type="Proteomes" id="UP001235939">
    <property type="component" value="Chromosome 02"/>
</dbReference>
<keyword evidence="3" id="KW-0804">Transcription</keyword>